<organism evidence="2 3">
    <name type="scientific">Botryotinia fuckeliana (strain T4)</name>
    <name type="common">Noble rot fungus</name>
    <name type="synonym">Botrytis cinerea</name>
    <dbReference type="NCBI Taxonomy" id="999810"/>
    <lineage>
        <taxon>Eukaryota</taxon>
        <taxon>Fungi</taxon>
        <taxon>Dikarya</taxon>
        <taxon>Ascomycota</taxon>
        <taxon>Pezizomycotina</taxon>
        <taxon>Leotiomycetes</taxon>
        <taxon>Helotiales</taxon>
        <taxon>Sclerotiniaceae</taxon>
        <taxon>Botrytis</taxon>
    </lineage>
</organism>
<dbReference type="InParanoid" id="G2YUH2"/>
<feature type="compositionally biased region" description="Gly residues" evidence="1">
    <location>
        <begin position="54"/>
        <end position="72"/>
    </location>
</feature>
<dbReference type="EMBL" id="FQ790354">
    <property type="protein sequence ID" value="CCD55270.1"/>
    <property type="molecule type" value="Genomic_DNA"/>
</dbReference>
<dbReference type="Proteomes" id="UP000008177">
    <property type="component" value="Unplaced contigs"/>
</dbReference>
<dbReference type="HOGENOM" id="CLU_2277061_0_0_1"/>
<dbReference type="AlphaFoldDB" id="G2YUH2"/>
<gene>
    <name evidence="2" type="ORF">BofuT4_P156660.1</name>
</gene>
<evidence type="ECO:0000256" key="1">
    <source>
        <dbReference type="SAM" id="MobiDB-lite"/>
    </source>
</evidence>
<name>G2YUH2_BOTF4</name>
<sequence length="102" mass="10652">MSGCVGAWVRGCVGEWWAGERVCMCGERSFELNRAALKEEEVVVVVEERRRSGNGDGNGNGNGSGGGGGGGSVARSPACKNNQKLKKCLLNQPGQDPSESKP</sequence>
<accession>G2YUH2</accession>
<evidence type="ECO:0000313" key="3">
    <source>
        <dbReference type="Proteomes" id="UP000008177"/>
    </source>
</evidence>
<protein>
    <submittedName>
        <fullName evidence="2">Uncharacterized protein</fullName>
    </submittedName>
</protein>
<evidence type="ECO:0000313" key="2">
    <source>
        <dbReference type="EMBL" id="CCD55270.1"/>
    </source>
</evidence>
<proteinExistence type="predicted"/>
<reference evidence="3" key="1">
    <citation type="journal article" date="2011" name="PLoS Genet.">
        <title>Genomic analysis of the necrotrophic fungal pathogens Sclerotinia sclerotiorum and Botrytis cinerea.</title>
        <authorList>
            <person name="Amselem J."/>
            <person name="Cuomo C.A."/>
            <person name="van Kan J.A."/>
            <person name="Viaud M."/>
            <person name="Benito E.P."/>
            <person name="Couloux A."/>
            <person name="Coutinho P.M."/>
            <person name="de Vries R.P."/>
            <person name="Dyer P.S."/>
            <person name="Fillinger S."/>
            <person name="Fournier E."/>
            <person name="Gout L."/>
            <person name="Hahn M."/>
            <person name="Kohn L."/>
            <person name="Lapalu N."/>
            <person name="Plummer K.M."/>
            <person name="Pradier J.M."/>
            <person name="Quevillon E."/>
            <person name="Sharon A."/>
            <person name="Simon A."/>
            <person name="ten Have A."/>
            <person name="Tudzynski B."/>
            <person name="Tudzynski P."/>
            <person name="Wincker P."/>
            <person name="Andrew M."/>
            <person name="Anthouard V."/>
            <person name="Beever R.E."/>
            <person name="Beffa R."/>
            <person name="Benoit I."/>
            <person name="Bouzid O."/>
            <person name="Brault B."/>
            <person name="Chen Z."/>
            <person name="Choquer M."/>
            <person name="Collemare J."/>
            <person name="Cotton P."/>
            <person name="Danchin E.G."/>
            <person name="Da Silva C."/>
            <person name="Gautier A."/>
            <person name="Giraud C."/>
            <person name="Giraud T."/>
            <person name="Gonzalez C."/>
            <person name="Grossetete S."/>
            <person name="Guldener U."/>
            <person name="Henrissat B."/>
            <person name="Howlett B.J."/>
            <person name="Kodira C."/>
            <person name="Kretschmer M."/>
            <person name="Lappartient A."/>
            <person name="Leroch M."/>
            <person name="Levis C."/>
            <person name="Mauceli E."/>
            <person name="Neuveglise C."/>
            <person name="Oeser B."/>
            <person name="Pearson M."/>
            <person name="Poulain J."/>
            <person name="Poussereau N."/>
            <person name="Quesneville H."/>
            <person name="Rascle C."/>
            <person name="Schumacher J."/>
            <person name="Segurens B."/>
            <person name="Sexton A."/>
            <person name="Silva E."/>
            <person name="Sirven C."/>
            <person name="Soanes D.M."/>
            <person name="Talbot N.J."/>
            <person name="Templeton M."/>
            <person name="Yandava C."/>
            <person name="Yarden O."/>
            <person name="Zeng Q."/>
            <person name="Rollins J.A."/>
            <person name="Lebrun M.H."/>
            <person name="Dickman M."/>
        </authorList>
    </citation>
    <scope>NUCLEOTIDE SEQUENCE [LARGE SCALE GENOMIC DNA]</scope>
    <source>
        <strain evidence="3">T4</strain>
    </source>
</reference>
<feature type="region of interest" description="Disordered" evidence="1">
    <location>
        <begin position="48"/>
        <end position="78"/>
    </location>
</feature>